<reference evidence="2" key="1">
    <citation type="journal article" date="2006" name="PLoS Biol.">
        <title>Macronuclear genome sequence of the ciliate Tetrahymena thermophila, a model eukaryote.</title>
        <authorList>
            <person name="Eisen J.A."/>
            <person name="Coyne R.S."/>
            <person name="Wu M."/>
            <person name="Wu D."/>
            <person name="Thiagarajan M."/>
            <person name="Wortman J.R."/>
            <person name="Badger J.H."/>
            <person name="Ren Q."/>
            <person name="Amedeo P."/>
            <person name="Jones K.M."/>
            <person name="Tallon L.J."/>
            <person name="Delcher A.L."/>
            <person name="Salzberg S.L."/>
            <person name="Silva J.C."/>
            <person name="Haas B.J."/>
            <person name="Majoros W.H."/>
            <person name="Farzad M."/>
            <person name="Carlton J.M."/>
            <person name="Smith R.K. Jr."/>
            <person name="Garg J."/>
            <person name="Pearlman R.E."/>
            <person name="Karrer K.M."/>
            <person name="Sun L."/>
            <person name="Manning G."/>
            <person name="Elde N.C."/>
            <person name="Turkewitz A.P."/>
            <person name="Asai D.J."/>
            <person name="Wilkes D.E."/>
            <person name="Wang Y."/>
            <person name="Cai H."/>
            <person name="Collins K."/>
            <person name="Stewart B.A."/>
            <person name="Lee S.R."/>
            <person name="Wilamowska K."/>
            <person name="Weinberg Z."/>
            <person name="Ruzzo W.L."/>
            <person name="Wloga D."/>
            <person name="Gaertig J."/>
            <person name="Frankel J."/>
            <person name="Tsao C.-C."/>
            <person name="Gorovsky M.A."/>
            <person name="Keeling P.J."/>
            <person name="Waller R.F."/>
            <person name="Patron N.J."/>
            <person name="Cherry J.M."/>
            <person name="Stover N.A."/>
            <person name="Krieger C.J."/>
            <person name="del Toro C."/>
            <person name="Ryder H.F."/>
            <person name="Williamson S.C."/>
            <person name="Barbeau R.A."/>
            <person name="Hamilton E.P."/>
            <person name="Orias E."/>
        </authorList>
    </citation>
    <scope>NUCLEOTIDE SEQUENCE [LARGE SCALE GENOMIC DNA]</scope>
    <source>
        <strain evidence="2">SB210</strain>
    </source>
</reference>
<dbReference type="InParanoid" id="Q22V09"/>
<evidence type="ECO:0000313" key="2">
    <source>
        <dbReference type="Proteomes" id="UP000009168"/>
    </source>
</evidence>
<sequence>MIQQAKPQFRSAIKSFLKCDENVNLNKPSLFFNPKYPLFADTVFAFGSVDIDYNIFLQDLGYMANKYLYYQQFQLELQDSIYNQVQTKLELNQILIYKILKPQSYHQILQNLVYQKQKLFSQERIINDIQIINQKKLKNNQQIDLNKLDFQQRVQDFLQEFIKNIQKNNDQDEINYFNKTNLFIRQQDNNSLNFQEFDIKKILHELEVEEQKPYKAVFEQMQDEEKKLIEPIIQYLFSFFNDQIKSQILKIILSAYLFPNCHQELYQKLINNNQDYLIFNFLIKLKGQSSFFNFLQKIKNLWQQ</sequence>
<proteinExistence type="predicted"/>
<protein>
    <submittedName>
        <fullName evidence="1">Uncharacterized protein</fullName>
    </submittedName>
</protein>
<dbReference type="GeneID" id="7834671"/>
<dbReference type="HOGENOM" id="CLU_593837_0_0_1"/>
<evidence type="ECO:0000313" key="1">
    <source>
        <dbReference type="EMBL" id="EAR89139.2"/>
    </source>
</evidence>
<name>Q22V09_TETTS</name>
<gene>
    <name evidence="1" type="ORF">TTHERM_00576940</name>
</gene>
<organism evidence="1 2">
    <name type="scientific">Tetrahymena thermophila (strain SB210)</name>
    <dbReference type="NCBI Taxonomy" id="312017"/>
    <lineage>
        <taxon>Eukaryota</taxon>
        <taxon>Sar</taxon>
        <taxon>Alveolata</taxon>
        <taxon>Ciliophora</taxon>
        <taxon>Intramacronucleata</taxon>
        <taxon>Oligohymenophorea</taxon>
        <taxon>Hymenostomatida</taxon>
        <taxon>Tetrahymenina</taxon>
        <taxon>Tetrahymenidae</taxon>
        <taxon>Tetrahymena</taxon>
    </lineage>
</organism>
<keyword evidence="2" id="KW-1185">Reference proteome</keyword>
<dbReference type="EMBL" id="GG662798">
    <property type="protein sequence ID" value="EAR89139.2"/>
    <property type="molecule type" value="Genomic_DNA"/>
</dbReference>
<dbReference type="AlphaFoldDB" id="Q22V09"/>
<dbReference type="KEGG" id="tet:TTHERM_00576940"/>
<accession>Q22V09</accession>
<dbReference type="Proteomes" id="UP000009168">
    <property type="component" value="Unassembled WGS sequence"/>
</dbReference>
<dbReference type="RefSeq" id="XP_001009384.2">
    <property type="nucleotide sequence ID" value="XM_001009384.2"/>
</dbReference>